<dbReference type="Gene3D" id="3.30.450.20">
    <property type="entry name" value="PAS domain"/>
    <property type="match status" value="1"/>
</dbReference>
<evidence type="ECO:0000256" key="2">
    <source>
        <dbReference type="ARBA" id="ARBA00005887"/>
    </source>
</evidence>
<feature type="transmembrane region" description="Helical" evidence="8">
    <location>
        <begin position="160"/>
        <end position="180"/>
    </location>
</feature>
<feature type="transmembrane region" description="Helical" evidence="8">
    <location>
        <begin position="230"/>
        <end position="256"/>
    </location>
</feature>
<feature type="transmembrane region" description="Helical" evidence="8">
    <location>
        <begin position="6"/>
        <end position="28"/>
    </location>
</feature>
<dbReference type="PROSITE" id="PS50112">
    <property type="entry name" value="PAS"/>
    <property type="match status" value="1"/>
</dbReference>
<dbReference type="InterPro" id="IPR000014">
    <property type="entry name" value="PAS"/>
</dbReference>
<keyword evidence="3 8" id="KW-0813">Transport</keyword>
<reference evidence="12" key="1">
    <citation type="submission" date="2020-09" db="EMBL/GenBank/DDBJ databases">
        <title>Pelagicoccus enzymogenes sp. nov. with an EPS production, isolated from marine sediment.</title>
        <authorList>
            <person name="Feng X."/>
        </authorList>
    </citation>
    <scope>NUCLEOTIDE SEQUENCE</scope>
    <source>
        <strain evidence="12">NFK12</strain>
    </source>
</reference>
<dbReference type="Gene3D" id="1.10.3430.10">
    <property type="entry name" value="Ammonium transporter AmtB like domains"/>
    <property type="match status" value="1"/>
</dbReference>
<feature type="coiled-coil region" evidence="9">
    <location>
        <begin position="566"/>
        <end position="597"/>
    </location>
</feature>
<evidence type="ECO:0000313" key="13">
    <source>
        <dbReference type="Proteomes" id="UP000622317"/>
    </source>
</evidence>
<dbReference type="Pfam" id="PF13426">
    <property type="entry name" value="PAS_9"/>
    <property type="match status" value="1"/>
</dbReference>
<comment type="caution">
    <text evidence="12">The sequence shown here is derived from an EMBL/GenBank/DDBJ whole genome shotgun (WGS) entry which is preliminary data.</text>
</comment>
<proteinExistence type="inferred from homology"/>
<evidence type="ECO:0000256" key="4">
    <source>
        <dbReference type="ARBA" id="ARBA00022692"/>
    </source>
</evidence>
<feature type="transmembrane region" description="Helical" evidence="8">
    <location>
        <begin position="119"/>
        <end position="140"/>
    </location>
</feature>
<organism evidence="12 13">
    <name type="scientific">Pelagicoccus enzymogenes</name>
    <dbReference type="NCBI Taxonomy" id="2773457"/>
    <lineage>
        <taxon>Bacteria</taxon>
        <taxon>Pseudomonadati</taxon>
        <taxon>Verrucomicrobiota</taxon>
        <taxon>Opitutia</taxon>
        <taxon>Puniceicoccales</taxon>
        <taxon>Pelagicoccaceae</taxon>
        <taxon>Pelagicoccus</taxon>
    </lineage>
</organism>
<dbReference type="GO" id="GO:0097272">
    <property type="term" value="P:ammonium homeostasis"/>
    <property type="evidence" value="ECO:0007669"/>
    <property type="project" value="TreeGrafter"/>
</dbReference>
<gene>
    <name evidence="12" type="primary">amt</name>
    <name evidence="12" type="ORF">IEN85_05185</name>
</gene>
<dbReference type="InterPro" id="IPR003660">
    <property type="entry name" value="HAMP_dom"/>
</dbReference>
<evidence type="ECO:0000256" key="6">
    <source>
        <dbReference type="ARBA" id="ARBA00023136"/>
    </source>
</evidence>
<comment type="similarity">
    <text evidence="2 8">Belongs to the ammonia transporter channel (TC 1.A.11.2) family.</text>
</comment>
<comment type="caution">
    <text evidence="8">Lacks conserved residue(s) required for the propagation of feature annotation.</text>
</comment>
<dbReference type="Proteomes" id="UP000622317">
    <property type="component" value="Unassembled WGS sequence"/>
</dbReference>
<keyword evidence="7 8" id="KW-0924">Ammonia transport</keyword>
<comment type="subcellular location">
    <subcellularLocation>
        <location evidence="8">Cell membrane</location>
        <topology evidence="8">Multi-pass membrane protein</topology>
    </subcellularLocation>
    <subcellularLocation>
        <location evidence="1">Membrane</location>
        <topology evidence="1">Multi-pass membrane protein</topology>
    </subcellularLocation>
</comment>
<keyword evidence="13" id="KW-1185">Reference proteome</keyword>
<dbReference type="InterPro" id="IPR001905">
    <property type="entry name" value="Ammonium_transpt"/>
</dbReference>
<dbReference type="PROSITE" id="PS01219">
    <property type="entry name" value="AMMONIUM_TRANSP"/>
    <property type="match status" value="1"/>
</dbReference>
<dbReference type="SUPFAM" id="SSF111352">
    <property type="entry name" value="Ammonium transporter"/>
    <property type="match status" value="1"/>
</dbReference>
<feature type="transmembrane region" description="Helical" evidence="8">
    <location>
        <begin position="355"/>
        <end position="375"/>
    </location>
</feature>
<evidence type="ECO:0000259" key="10">
    <source>
        <dbReference type="PROSITE" id="PS50112"/>
    </source>
</evidence>
<evidence type="ECO:0000256" key="1">
    <source>
        <dbReference type="ARBA" id="ARBA00004141"/>
    </source>
</evidence>
<keyword evidence="6 8" id="KW-0472">Membrane</keyword>
<keyword evidence="4 8" id="KW-0812">Transmembrane</keyword>
<evidence type="ECO:0000256" key="3">
    <source>
        <dbReference type="ARBA" id="ARBA00022448"/>
    </source>
</evidence>
<evidence type="ECO:0000313" key="12">
    <source>
        <dbReference type="EMBL" id="MBD5778876.1"/>
    </source>
</evidence>
<sequence>MGETSIDLLWVVVSAALVFLMQAGFLCLESGWTRTKNSINVAVKNLTDFGISVVVYWAFGFALMFGLSRSGVFGTTGFFFESGEASPQSAAFFLFQAMFCGTAVTIVSGAVAERMSFKGYLLISVFVSALVYPIFGHWAWGGVMGGEQGWLGGIGFIDFAGSSVVHSVGGWVALAAVIVLGPRIGRYGEDGKPRAIPGQSLPTALLGTLILAFGWIGFNGGSTLAWGGEVPLIVAHTILAATSGMVTALLASLALLKYPDAKYITNGLLAGLVAITANCHVVSSLESLVIGAGGALVMIVADRVFDRLRLDDVVGSFSVHTAAGIWGTLAVALFGDASAWASDVSRMEQLGVQALGVATCALVGFVPAFLFLLGLKRVIRLRVSPEHEVMGLNASEHKVSTEHLDLLREMELQSQKFDLSRRVNVEPFTEIGQIASKYNEVLDSLEQTVARNELIIRDTKDAILTCAPEGRILSANPGAEQMFGYPVAELEAKWIWNLLATDSDMAFDSVETLLEHVGTKNYKVGAIRLSGVRRSGARFPAELEAAAGRIGGRDVFTLKIRDRTQAEVYQETLRSTKREAERARDELQEKVRQIESFNGIAIDREMRMVELKSEINRLCRELGRELPYADESSALNAKS</sequence>
<name>A0A927IG78_9BACT</name>
<keyword evidence="5 8" id="KW-1133">Transmembrane helix</keyword>
<feature type="domain" description="HAMP" evidence="11">
    <location>
        <begin position="418"/>
        <end position="450"/>
    </location>
</feature>
<feature type="transmembrane region" description="Helical" evidence="8">
    <location>
        <begin position="201"/>
        <end position="218"/>
    </location>
</feature>
<dbReference type="AlphaFoldDB" id="A0A927IG78"/>
<dbReference type="NCBIfam" id="TIGR00836">
    <property type="entry name" value="amt"/>
    <property type="match status" value="1"/>
</dbReference>
<feature type="transmembrane region" description="Helical" evidence="8">
    <location>
        <begin position="49"/>
        <end position="70"/>
    </location>
</feature>
<dbReference type="PROSITE" id="PS50885">
    <property type="entry name" value="HAMP"/>
    <property type="match status" value="1"/>
</dbReference>
<dbReference type="PANTHER" id="PTHR11730">
    <property type="entry name" value="AMMONIUM TRANSPORTER"/>
    <property type="match status" value="1"/>
</dbReference>
<evidence type="ECO:0000256" key="8">
    <source>
        <dbReference type="RuleBase" id="RU362002"/>
    </source>
</evidence>
<dbReference type="Pfam" id="PF00909">
    <property type="entry name" value="Ammonium_transp"/>
    <property type="match status" value="1"/>
</dbReference>
<dbReference type="CDD" id="cd00130">
    <property type="entry name" value="PAS"/>
    <property type="match status" value="1"/>
</dbReference>
<dbReference type="RefSeq" id="WP_191616003.1">
    <property type="nucleotide sequence ID" value="NZ_JACYFG010000006.1"/>
</dbReference>
<dbReference type="SMART" id="SM00091">
    <property type="entry name" value="PAS"/>
    <property type="match status" value="1"/>
</dbReference>
<dbReference type="NCBIfam" id="TIGR00229">
    <property type="entry name" value="sensory_box"/>
    <property type="match status" value="1"/>
</dbReference>
<feature type="domain" description="PAS" evidence="10">
    <location>
        <begin position="448"/>
        <end position="490"/>
    </location>
</feature>
<dbReference type="GO" id="GO:0005886">
    <property type="term" value="C:plasma membrane"/>
    <property type="evidence" value="ECO:0007669"/>
    <property type="project" value="UniProtKB-SubCell"/>
</dbReference>
<keyword evidence="9" id="KW-0175">Coiled coil</keyword>
<feature type="transmembrane region" description="Helical" evidence="8">
    <location>
        <begin position="90"/>
        <end position="112"/>
    </location>
</feature>
<dbReference type="PANTHER" id="PTHR11730:SF6">
    <property type="entry name" value="AMMONIUM TRANSPORTER"/>
    <property type="match status" value="1"/>
</dbReference>
<evidence type="ECO:0000256" key="9">
    <source>
        <dbReference type="SAM" id="Coils"/>
    </source>
</evidence>
<accession>A0A927IG78</accession>
<evidence type="ECO:0000259" key="11">
    <source>
        <dbReference type="PROSITE" id="PS50885"/>
    </source>
</evidence>
<dbReference type="EMBL" id="JACYFG010000006">
    <property type="protein sequence ID" value="MBD5778876.1"/>
    <property type="molecule type" value="Genomic_DNA"/>
</dbReference>
<dbReference type="GO" id="GO:0008519">
    <property type="term" value="F:ammonium channel activity"/>
    <property type="evidence" value="ECO:0007669"/>
    <property type="project" value="InterPro"/>
</dbReference>
<dbReference type="InterPro" id="IPR035965">
    <property type="entry name" value="PAS-like_dom_sf"/>
</dbReference>
<feature type="transmembrane region" description="Helical" evidence="8">
    <location>
        <begin position="317"/>
        <end position="335"/>
    </location>
</feature>
<evidence type="ECO:0000256" key="7">
    <source>
        <dbReference type="ARBA" id="ARBA00023177"/>
    </source>
</evidence>
<dbReference type="InterPro" id="IPR018047">
    <property type="entry name" value="Ammonium_transpt_CS"/>
</dbReference>
<dbReference type="SUPFAM" id="SSF55785">
    <property type="entry name" value="PYP-like sensor domain (PAS domain)"/>
    <property type="match status" value="1"/>
</dbReference>
<evidence type="ECO:0000256" key="5">
    <source>
        <dbReference type="ARBA" id="ARBA00022989"/>
    </source>
</evidence>
<protein>
    <recommendedName>
        <fullName evidence="8">Ammonium transporter</fullName>
    </recommendedName>
</protein>
<dbReference type="GO" id="GO:0007165">
    <property type="term" value="P:signal transduction"/>
    <property type="evidence" value="ECO:0007669"/>
    <property type="project" value="InterPro"/>
</dbReference>
<dbReference type="InterPro" id="IPR029020">
    <property type="entry name" value="Ammonium/urea_transptr"/>
</dbReference>
<dbReference type="InterPro" id="IPR024041">
    <property type="entry name" value="NH4_transpt_AmtB-like_dom"/>
</dbReference>